<keyword evidence="2" id="KW-1185">Reference proteome</keyword>
<gene>
    <name evidence="1" type="ORF">SAMN05444368_1251</name>
</gene>
<accession>A0ABY1JDR5</accession>
<protein>
    <submittedName>
        <fullName evidence="1">Uncharacterized protein</fullName>
    </submittedName>
</protein>
<evidence type="ECO:0000313" key="1">
    <source>
        <dbReference type="EMBL" id="SIN69460.1"/>
    </source>
</evidence>
<sequence length="55" mass="6493">MPEDKFRWKKGEVIAEMSQCAYCKNALDYATCAEFGTKPKKYRYNEEPCPKRIPE</sequence>
<comment type="caution">
    <text evidence="1">The sequence shown here is derived from an EMBL/GenBank/DDBJ whole genome shotgun (WGS) entry which is preliminary data.</text>
</comment>
<organism evidence="1 2">
    <name type="scientific">Acetomicrobium flavidum</name>
    <dbReference type="NCBI Taxonomy" id="49896"/>
    <lineage>
        <taxon>Bacteria</taxon>
        <taxon>Thermotogati</taxon>
        <taxon>Synergistota</taxon>
        <taxon>Synergistia</taxon>
        <taxon>Synergistales</taxon>
        <taxon>Acetomicrobiaceae</taxon>
        <taxon>Acetomicrobium</taxon>
    </lineage>
</organism>
<dbReference type="EMBL" id="FSQZ01000001">
    <property type="protein sequence ID" value="SIN69460.1"/>
    <property type="molecule type" value="Genomic_DNA"/>
</dbReference>
<name>A0ABY1JDR5_9BACT</name>
<dbReference type="RefSeq" id="WP_159432094.1">
    <property type="nucleotide sequence ID" value="NZ_FSQZ01000001.1"/>
</dbReference>
<proteinExistence type="predicted"/>
<reference evidence="1 2" key="1">
    <citation type="submission" date="2016-11" db="EMBL/GenBank/DDBJ databases">
        <authorList>
            <person name="Varghese N."/>
            <person name="Submissions S."/>
        </authorList>
    </citation>
    <scope>NUCLEOTIDE SEQUENCE [LARGE SCALE GENOMIC DNA]</scope>
    <source>
        <strain evidence="1 2">DSM 20664</strain>
    </source>
</reference>
<evidence type="ECO:0000313" key="2">
    <source>
        <dbReference type="Proteomes" id="UP000185093"/>
    </source>
</evidence>
<dbReference type="Proteomes" id="UP000185093">
    <property type="component" value="Unassembled WGS sequence"/>
</dbReference>